<gene>
    <name evidence="7" type="ORF">COCSUDRAFT_36181</name>
</gene>
<dbReference type="STRING" id="574566.I0YZT6"/>
<evidence type="ECO:0000256" key="2">
    <source>
        <dbReference type="ARBA" id="ARBA00006599"/>
    </source>
</evidence>
<evidence type="ECO:0000256" key="5">
    <source>
        <dbReference type="ARBA" id="ARBA00023027"/>
    </source>
</evidence>
<dbReference type="AlphaFoldDB" id="I0YZT6"/>
<comment type="pathway">
    <text evidence="6">Carotenoid biosynthesis; beta-zeacarotene biosynthesis.</text>
</comment>
<protein>
    <recommendedName>
        <fullName evidence="3">lycopene beta-cyclase</fullName>
        <ecNumber evidence="3">5.5.1.19</ecNumber>
    </recommendedName>
</protein>
<evidence type="ECO:0000256" key="4">
    <source>
        <dbReference type="ARBA" id="ARBA00022746"/>
    </source>
</evidence>
<dbReference type="EMBL" id="AGSI01000006">
    <property type="protein sequence ID" value="EIE23905.1"/>
    <property type="molecule type" value="Genomic_DNA"/>
</dbReference>
<keyword evidence="4" id="KW-0125">Carotenoid biosynthesis</keyword>
<dbReference type="GO" id="GO:0016117">
    <property type="term" value="P:carotenoid biosynthetic process"/>
    <property type="evidence" value="ECO:0007669"/>
    <property type="project" value="UniProtKB-KW"/>
</dbReference>
<proteinExistence type="inferred from homology"/>
<dbReference type="OrthoDB" id="1716816at2759"/>
<dbReference type="EC" id="5.5.1.19" evidence="3"/>
<dbReference type="PANTHER" id="PTHR39757">
    <property type="match status" value="1"/>
</dbReference>
<reference evidence="7 8" key="1">
    <citation type="journal article" date="2012" name="Genome Biol.">
        <title>The genome of the polar eukaryotic microalga coccomyxa subellipsoidea reveals traits of cold adaptation.</title>
        <authorList>
            <person name="Blanc G."/>
            <person name="Agarkova I."/>
            <person name="Grimwood J."/>
            <person name="Kuo A."/>
            <person name="Brueggeman A."/>
            <person name="Dunigan D."/>
            <person name="Gurnon J."/>
            <person name="Ladunga I."/>
            <person name="Lindquist E."/>
            <person name="Lucas S."/>
            <person name="Pangilinan J."/>
            <person name="Proschold T."/>
            <person name="Salamov A."/>
            <person name="Schmutz J."/>
            <person name="Weeks D."/>
            <person name="Yamada T."/>
            <person name="Claverie J.M."/>
            <person name="Grigoriev I."/>
            <person name="Van Etten J."/>
            <person name="Lomsadze A."/>
            <person name="Borodovsky M."/>
        </authorList>
    </citation>
    <scope>NUCLEOTIDE SEQUENCE [LARGE SCALE GENOMIC DNA]</scope>
    <source>
        <strain evidence="7 8">C-169</strain>
    </source>
</reference>
<dbReference type="RefSeq" id="XP_005648449.1">
    <property type="nucleotide sequence ID" value="XM_005648392.1"/>
</dbReference>
<dbReference type="InterPro" id="IPR036188">
    <property type="entry name" value="FAD/NAD-bd_sf"/>
</dbReference>
<dbReference type="PANTHER" id="PTHR39757:SF5">
    <property type="entry name" value="OS02G0190600 PROTEIN"/>
    <property type="match status" value="1"/>
</dbReference>
<evidence type="ECO:0000313" key="8">
    <source>
        <dbReference type="Proteomes" id="UP000007264"/>
    </source>
</evidence>
<name>I0YZT6_COCSC</name>
<dbReference type="eggNOG" id="ENOG502QT2F">
    <property type="taxonomic scope" value="Eukaryota"/>
</dbReference>
<evidence type="ECO:0000256" key="6">
    <source>
        <dbReference type="ARBA" id="ARBA00037906"/>
    </source>
</evidence>
<dbReference type="SUPFAM" id="SSF51905">
    <property type="entry name" value="FAD/NAD(P)-binding domain"/>
    <property type="match status" value="1"/>
</dbReference>
<comment type="similarity">
    <text evidence="2">Belongs to the lycopene cyclase family.</text>
</comment>
<dbReference type="Proteomes" id="UP000007264">
    <property type="component" value="Unassembled WGS sequence"/>
</dbReference>
<dbReference type="GO" id="GO:0016705">
    <property type="term" value="F:oxidoreductase activity, acting on paired donors, with incorporation or reduction of molecular oxygen"/>
    <property type="evidence" value="ECO:0007669"/>
    <property type="project" value="InterPro"/>
</dbReference>
<accession>I0YZT6</accession>
<comment type="pathway">
    <text evidence="1">Carotenoid biosynthesis; beta-carotene biosynthesis.</text>
</comment>
<comment type="caution">
    <text evidence="7">The sequence shown here is derived from an EMBL/GenBank/DDBJ whole genome shotgun (WGS) entry which is preliminary data.</text>
</comment>
<dbReference type="KEGG" id="csl:COCSUDRAFT_36181"/>
<keyword evidence="8" id="KW-1185">Reference proteome</keyword>
<evidence type="ECO:0000256" key="3">
    <source>
        <dbReference type="ARBA" id="ARBA00012242"/>
    </source>
</evidence>
<dbReference type="Pfam" id="PF05834">
    <property type="entry name" value="Lycopene_cycl"/>
    <property type="match status" value="1"/>
</dbReference>
<organism evidence="7 8">
    <name type="scientific">Coccomyxa subellipsoidea (strain C-169)</name>
    <name type="common">Green microalga</name>
    <dbReference type="NCBI Taxonomy" id="574566"/>
    <lineage>
        <taxon>Eukaryota</taxon>
        <taxon>Viridiplantae</taxon>
        <taxon>Chlorophyta</taxon>
        <taxon>core chlorophytes</taxon>
        <taxon>Trebouxiophyceae</taxon>
        <taxon>Trebouxiophyceae incertae sedis</taxon>
        <taxon>Coccomyxaceae</taxon>
        <taxon>Coccomyxa</taxon>
        <taxon>Coccomyxa subellipsoidea</taxon>
    </lineage>
</organism>
<dbReference type="GeneID" id="17041903"/>
<keyword evidence="5" id="KW-0520">NAD</keyword>
<dbReference type="NCBIfam" id="TIGR01790">
    <property type="entry name" value="carotene-cycl"/>
    <property type="match status" value="1"/>
</dbReference>
<sequence length="457" mass="50328">MLPRYHQSIGKVELVVAGAGPSGLAVAERVSQAGYKVCVIDPSPLAAWPNNYGVWVDEFRAMGLDDCLDHVWDRAEVFLDSSPSGLKHLARPYGRVDRAKLKRKLLQRCVAHGVVFQEARVEEVVHADGSSQITCSDGTRIPGCMVLDATGHARKLVEYDKPFNPGYQGAYGILAEVESHPFPTDAMLFMDWRDEHTASNLQMQESNRKLPTFLYAMPFSKTRIFLEETSLVARPAVPFLELKQRLEARMAKYGIKIKAIEEEEYCLIPMGGVLPRLPQRTLGIGGTAGMVHPSTGYMVARMLGAAPVLADAIVEQLCAASDAAAQSHLPPGAVTESDADRLSAAVWHSIWPVERIRQRAFFSFGMDVLLSLDLTETRQFFAAFFALSDHHWQGFLSARLSFLELIGFGLSLFAKSSNEARLNLLVKGVPGLVGMLAGLTGTIGYEKRLLGKKEQIR</sequence>
<dbReference type="InterPro" id="IPR010108">
    <property type="entry name" value="Lycopene_cyclase_b/e"/>
</dbReference>
<dbReference type="GO" id="GO:0016860">
    <property type="term" value="F:intramolecular oxidoreductase activity"/>
    <property type="evidence" value="ECO:0007669"/>
    <property type="project" value="UniProtKB-ARBA"/>
</dbReference>
<evidence type="ECO:0000256" key="1">
    <source>
        <dbReference type="ARBA" id="ARBA00005089"/>
    </source>
</evidence>
<dbReference type="Gene3D" id="3.50.50.60">
    <property type="entry name" value="FAD/NAD(P)-binding domain"/>
    <property type="match status" value="1"/>
</dbReference>
<evidence type="ECO:0000313" key="7">
    <source>
        <dbReference type="EMBL" id="EIE23905.1"/>
    </source>
</evidence>